<dbReference type="OrthoDB" id="2432695at2759"/>
<organism evidence="1 2">
    <name type="scientific">Rhizophagus irregularis</name>
    <dbReference type="NCBI Taxonomy" id="588596"/>
    <lineage>
        <taxon>Eukaryota</taxon>
        <taxon>Fungi</taxon>
        <taxon>Fungi incertae sedis</taxon>
        <taxon>Mucoromycota</taxon>
        <taxon>Glomeromycotina</taxon>
        <taxon>Glomeromycetes</taxon>
        <taxon>Glomerales</taxon>
        <taxon>Glomeraceae</taxon>
        <taxon>Rhizophagus</taxon>
    </lineage>
</organism>
<sequence>MKALDATASSDKFLNSMKMNGIQLKKSSNAVKVGINKLDTYYTKTDDSTMYTVATDNKWKHSFIHYAKETILNIYNANYAPTTADGRLEDINNDDENDEFLDQLFDT</sequence>
<dbReference type="EMBL" id="CAGKOT010000013">
    <property type="protein sequence ID" value="CAB5359079.1"/>
    <property type="molecule type" value="Genomic_DNA"/>
</dbReference>
<dbReference type="AlphaFoldDB" id="A0A916E448"/>
<protein>
    <submittedName>
        <fullName evidence="1">Uncharacterized protein</fullName>
    </submittedName>
</protein>
<evidence type="ECO:0000313" key="2">
    <source>
        <dbReference type="Proteomes" id="UP000684084"/>
    </source>
</evidence>
<evidence type="ECO:0000313" key="1">
    <source>
        <dbReference type="EMBL" id="CAB5359079.1"/>
    </source>
</evidence>
<comment type="caution">
    <text evidence="1">The sequence shown here is derived from an EMBL/GenBank/DDBJ whole genome shotgun (WGS) entry which is preliminary data.</text>
</comment>
<dbReference type="Proteomes" id="UP000684084">
    <property type="component" value="Unassembled WGS sequence"/>
</dbReference>
<gene>
    <name evidence="1" type="ORF">CHRIB12_LOCUS7563</name>
</gene>
<proteinExistence type="predicted"/>
<name>A0A916E448_9GLOM</name>
<reference evidence="1" key="1">
    <citation type="submission" date="2020-05" db="EMBL/GenBank/DDBJ databases">
        <authorList>
            <person name="Rincon C."/>
            <person name="Sanders R I."/>
            <person name="Robbins C."/>
            <person name="Chaturvedi A."/>
        </authorList>
    </citation>
    <scope>NUCLEOTIDE SEQUENCE</scope>
    <source>
        <strain evidence="1">CHB12</strain>
    </source>
</reference>
<accession>A0A916E448</accession>